<dbReference type="HOGENOM" id="CLU_283542_0_0_11"/>
<dbReference type="GO" id="GO:0016020">
    <property type="term" value="C:membrane"/>
    <property type="evidence" value="ECO:0007669"/>
    <property type="project" value="UniProtKB-SubCell"/>
</dbReference>
<dbReference type="PANTHER" id="PTHR44170">
    <property type="entry name" value="PROTEIN SIDEKICK"/>
    <property type="match status" value="1"/>
</dbReference>
<dbReference type="Pfam" id="PF04213">
    <property type="entry name" value="HtaA"/>
    <property type="match status" value="2"/>
</dbReference>
<dbReference type="GO" id="GO:0098609">
    <property type="term" value="P:cell-cell adhesion"/>
    <property type="evidence" value="ECO:0007669"/>
    <property type="project" value="TreeGrafter"/>
</dbReference>
<sequence length="1127" mass="117569" precursor="true">MHGMARAPRSLPRALTARTRVRRGALAVLAAIACGPVAGTVAAPAAHAAPTAIESGDGLDWGLRESWRRYIGAGGTTASDGATVNPDGTFHFPIGGGSYDPDTRTTVVRFGGRVQFLGHCDGGGFERPCALDLTLANPRVELTEEGGFLYAKMASRPIEGGEIVDLPDVRLAAVDIEDAQPAIGGGVTRWSGLPATITAEGSTVFTYPVGSALDLLTFAYDGPGGKPAGETWSEPGIALFDPTPLPGASFAPTRLYPGFDAGTTVARDGQRIAVVDRATLAPLSANAVVEPVGGRDSIAVDPRSRTIFGIETFGRKRLFAYTWDGAALTGGPLAGTDAGGVTTDPALQGAGVWDPHGRRYLAVRVYPNRQELWQVAQDGGAWVASRIDTIRGIDGVPFTVPIASLAAVPSGDFRNPQMFVAATWAGGPLLKLATDGVVAGVSPLPQGGSIRGEELIRVRNGLYAFDAEDGITFFPLTGENSWDMMEKPRPSIRPTGLPLADLNRWRSWIAGDRSASVFYAVITGGTQVARIEGGAVTGTFALPGGRRELKAWDDRLAGVAANGDLLLGSAPDGGPETVTRLAYARTTPSIARAPQDTAVTLAAADGSGTARFAVAAAGDPAPALRWQSRVPGGSWTDLADGTSVAGASTAALTVTVGAADSGRQFRAIAQNTAGEVAGARATLTVKTPPSVVVQPDPVTVLDGASARFRVMPSGTPEPAVDWQQRVNGFWRQVDPQSGDVVADGGTLTIPSATVAMSGAQFRARLRNDAGTAFSRPVTLTVEQALTQPVRFGGGHVDWGVSERWRCYVVGNVARGAIEPEAGVERIPGTLASGQLCNGRNAGSEALRFPVRSGSFDPRDGRLELSLRGSVRFRGHDYHRPGDPRPQLDTRFSNLRIVADGTTGTLYADAVGATMDRPDPVTRTNVPLVTVDLAGTGPVRRPDGLDWSALPTVLTAQGGEVFGSYRAGEAFDPLTLAPVYGEPQPDPVPAPKPAPAPAPAAAPAPKPTPKPAARASVTVAKTAVRLDRRRTARVATVACPARARSACRIAAPARVRVRAAGRSFAVRVLAPKTVRAGRRAAVRVRLPAVAATRLAGHRASVRIALVTTVDGARERHTLNATITAKRRR</sequence>
<keyword evidence="6" id="KW-1185">Reference proteome</keyword>
<dbReference type="STRING" id="469383.Cwoe_2366"/>
<dbReference type="AlphaFoldDB" id="D3F6M3"/>
<dbReference type="eggNOG" id="COG4886">
    <property type="taxonomic scope" value="Bacteria"/>
</dbReference>
<dbReference type="SUPFAM" id="SSF48726">
    <property type="entry name" value="Immunoglobulin"/>
    <property type="match status" value="1"/>
</dbReference>
<dbReference type="PROSITE" id="PS51257">
    <property type="entry name" value="PROKAR_LIPOPROTEIN"/>
    <property type="match status" value="1"/>
</dbReference>
<feature type="signal peptide" evidence="3">
    <location>
        <begin position="1"/>
        <end position="48"/>
    </location>
</feature>
<reference evidence="6" key="2">
    <citation type="submission" date="2010-01" db="EMBL/GenBank/DDBJ databases">
        <title>The complete genome of Conexibacter woesei DSM 14684.</title>
        <authorList>
            <consortium name="US DOE Joint Genome Institute (JGI-PGF)"/>
            <person name="Lucas S."/>
            <person name="Copeland A."/>
            <person name="Lapidus A."/>
            <person name="Glavina del Rio T."/>
            <person name="Dalin E."/>
            <person name="Tice H."/>
            <person name="Bruce D."/>
            <person name="Goodwin L."/>
            <person name="Pitluck S."/>
            <person name="Kyrpides N."/>
            <person name="Mavromatis K."/>
            <person name="Ivanova N."/>
            <person name="Mikhailova N."/>
            <person name="Chertkov O."/>
            <person name="Brettin T."/>
            <person name="Detter J.C."/>
            <person name="Han C."/>
            <person name="Larimer F."/>
            <person name="Land M."/>
            <person name="Hauser L."/>
            <person name="Markowitz V."/>
            <person name="Cheng J.-F."/>
            <person name="Hugenholtz P."/>
            <person name="Woyke T."/>
            <person name="Wu D."/>
            <person name="Pukall R."/>
            <person name="Steenblock K."/>
            <person name="Schneider S."/>
            <person name="Klenk H.-P."/>
            <person name="Eisen J.A."/>
        </authorList>
    </citation>
    <scope>NUCLEOTIDE SEQUENCE [LARGE SCALE GENOMIC DNA]</scope>
    <source>
        <strain evidence="6">DSM 14684 / CIP 108061 / JCM 11494 / NBRC 100937 / ID131577</strain>
    </source>
</reference>
<dbReference type="InterPro" id="IPR036179">
    <property type="entry name" value="Ig-like_dom_sf"/>
</dbReference>
<evidence type="ECO:0000313" key="6">
    <source>
        <dbReference type="Proteomes" id="UP000008229"/>
    </source>
</evidence>
<organism evidence="5 6">
    <name type="scientific">Conexibacter woesei (strain DSM 14684 / CCUG 47730 / CIP 108061 / JCM 11494 / NBRC 100937 / ID131577)</name>
    <dbReference type="NCBI Taxonomy" id="469383"/>
    <lineage>
        <taxon>Bacteria</taxon>
        <taxon>Bacillati</taxon>
        <taxon>Actinomycetota</taxon>
        <taxon>Thermoleophilia</taxon>
        <taxon>Solirubrobacterales</taxon>
        <taxon>Conexibacteraceae</taxon>
        <taxon>Conexibacter</taxon>
    </lineage>
</organism>
<protein>
    <submittedName>
        <fullName evidence="5">Htaa domain protein</fullName>
    </submittedName>
</protein>
<keyword evidence="1" id="KW-1015">Disulfide bond</keyword>
<dbReference type="Proteomes" id="UP000008229">
    <property type="component" value="Chromosome"/>
</dbReference>
<evidence type="ECO:0000256" key="2">
    <source>
        <dbReference type="SAM" id="MobiDB-lite"/>
    </source>
</evidence>
<dbReference type="InterPro" id="IPR013783">
    <property type="entry name" value="Ig-like_fold"/>
</dbReference>
<accession>D3F6M3</accession>
<dbReference type="Gene3D" id="2.60.40.10">
    <property type="entry name" value="Immunoglobulins"/>
    <property type="match status" value="1"/>
</dbReference>
<name>D3F6M3_CONWI</name>
<evidence type="ECO:0000256" key="1">
    <source>
        <dbReference type="ARBA" id="ARBA00023157"/>
    </source>
</evidence>
<feature type="region of interest" description="Disordered" evidence="2">
    <location>
        <begin position="980"/>
        <end position="1015"/>
    </location>
</feature>
<keyword evidence="3" id="KW-0732">Signal</keyword>
<dbReference type="InterPro" id="IPR006311">
    <property type="entry name" value="TAT_signal"/>
</dbReference>
<feature type="compositionally biased region" description="Pro residues" evidence="2">
    <location>
        <begin position="983"/>
        <end position="1009"/>
    </location>
</feature>
<dbReference type="PANTHER" id="PTHR44170:SF6">
    <property type="entry name" value="CONTACTIN"/>
    <property type="match status" value="1"/>
</dbReference>
<dbReference type="EMBL" id="CP001854">
    <property type="protein sequence ID" value="ADB50790.1"/>
    <property type="molecule type" value="Genomic_DNA"/>
</dbReference>
<dbReference type="eggNOG" id="COG0810">
    <property type="taxonomic scope" value="Bacteria"/>
</dbReference>
<dbReference type="InterPro" id="IPR003599">
    <property type="entry name" value="Ig_sub"/>
</dbReference>
<evidence type="ECO:0000259" key="4">
    <source>
        <dbReference type="SMART" id="SM00409"/>
    </source>
</evidence>
<evidence type="ECO:0000313" key="5">
    <source>
        <dbReference type="EMBL" id="ADB50790.1"/>
    </source>
</evidence>
<feature type="domain" description="Immunoglobulin" evidence="4">
    <location>
        <begin position="695"/>
        <end position="782"/>
    </location>
</feature>
<evidence type="ECO:0000256" key="3">
    <source>
        <dbReference type="SAM" id="SignalP"/>
    </source>
</evidence>
<dbReference type="KEGG" id="cwo:Cwoe_2366"/>
<dbReference type="PROSITE" id="PS51318">
    <property type="entry name" value="TAT"/>
    <property type="match status" value="1"/>
</dbReference>
<reference evidence="5 6" key="1">
    <citation type="journal article" date="2010" name="Stand. Genomic Sci.">
        <title>Complete genome sequence of Conexibacter woesei type strain (ID131577).</title>
        <authorList>
            <person name="Pukall R."/>
            <person name="Lapidus A."/>
            <person name="Glavina Del Rio T."/>
            <person name="Copeland A."/>
            <person name="Tice H."/>
            <person name="Cheng J.-F."/>
            <person name="Lucas S."/>
            <person name="Chen F."/>
            <person name="Nolan M."/>
            <person name="Bruce D."/>
            <person name="Goodwin L."/>
            <person name="Pitluck S."/>
            <person name="Mavromatis K."/>
            <person name="Ivanova N."/>
            <person name="Ovchinnikova G."/>
            <person name="Pati A."/>
            <person name="Chen A."/>
            <person name="Palaniappan K."/>
            <person name="Land M."/>
            <person name="Hauser L."/>
            <person name="Chang Y.-J."/>
            <person name="Jeffries C.D."/>
            <person name="Chain P."/>
            <person name="Meincke L."/>
            <person name="Sims D."/>
            <person name="Brettin T."/>
            <person name="Detter J.C."/>
            <person name="Rohde M."/>
            <person name="Goeker M."/>
            <person name="Bristow J."/>
            <person name="Eisen J.A."/>
            <person name="Markowitz V."/>
            <person name="Kyrpides N.C."/>
            <person name="Klenk H.-P."/>
            <person name="Hugenholtz P."/>
        </authorList>
    </citation>
    <scope>NUCLEOTIDE SEQUENCE [LARGE SCALE GENOMIC DNA]</scope>
    <source>
        <strain evidence="6">DSM 14684 / CIP 108061 / JCM 11494 / NBRC 100937 / ID131577</strain>
    </source>
</reference>
<gene>
    <name evidence="5" type="ordered locus">Cwoe_2366</name>
</gene>
<dbReference type="SMART" id="SM00409">
    <property type="entry name" value="IG"/>
    <property type="match status" value="1"/>
</dbReference>
<dbReference type="GO" id="GO:0005975">
    <property type="term" value="P:carbohydrate metabolic process"/>
    <property type="evidence" value="ECO:0007669"/>
    <property type="project" value="UniProtKB-ARBA"/>
</dbReference>
<proteinExistence type="predicted"/>
<feature type="chain" id="PRO_5003043253" evidence="3">
    <location>
        <begin position="49"/>
        <end position="1127"/>
    </location>
</feature>
<dbReference type="InterPro" id="IPR007331">
    <property type="entry name" value="Htaa"/>
</dbReference>